<sequence>MILDVPNDLSDNKPSSLVALGSRSSASDQGSLPTLGGIKRIVSSNKAGIGGVIRDNKGSFLLAFGFGGVHWDIAQLELVAFKSLWKVMRRSNMKGIDDEIYPMITLLSCSEMTNVTSSVENNGSLFSMLYKKTLVLVNLLSCKRSGNREEVLWKKKILKGEKCQPLDFSGKIIYDSQGNRLPENSPSSSGVPMNRA</sequence>
<feature type="region of interest" description="Disordered" evidence="1">
    <location>
        <begin position="177"/>
        <end position="196"/>
    </location>
</feature>
<evidence type="ECO:0000313" key="2">
    <source>
        <dbReference type="EMBL" id="KAH0467570.1"/>
    </source>
</evidence>
<comment type="caution">
    <text evidence="2">The sequence shown here is derived from an EMBL/GenBank/DDBJ whole genome shotgun (WGS) entry which is preliminary data.</text>
</comment>
<dbReference type="PANTHER" id="PTHR33237">
    <property type="entry name" value="F2P16.13 PROTEIN-RELATED"/>
    <property type="match status" value="1"/>
</dbReference>
<proteinExistence type="predicted"/>
<dbReference type="PANTHER" id="PTHR33237:SF31">
    <property type="entry name" value="F2P16.13 PROTEIN"/>
    <property type="match status" value="1"/>
</dbReference>
<dbReference type="AlphaFoldDB" id="A0AAV7HJS5"/>
<dbReference type="Proteomes" id="UP000775213">
    <property type="component" value="Unassembled WGS sequence"/>
</dbReference>
<evidence type="ECO:0000256" key="1">
    <source>
        <dbReference type="SAM" id="MobiDB-lite"/>
    </source>
</evidence>
<evidence type="ECO:0008006" key="4">
    <source>
        <dbReference type="Google" id="ProtNLM"/>
    </source>
</evidence>
<name>A0AAV7HJS5_DENCH</name>
<reference evidence="2 3" key="1">
    <citation type="journal article" date="2021" name="Hortic Res">
        <title>Chromosome-scale assembly of the Dendrobium chrysotoxum genome enhances the understanding of orchid evolution.</title>
        <authorList>
            <person name="Zhang Y."/>
            <person name="Zhang G.Q."/>
            <person name="Zhang D."/>
            <person name="Liu X.D."/>
            <person name="Xu X.Y."/>
            <person name="Sun W.H."/>
            <person name="Yu X."/>
            <person name="Zhu X."/>
            <person name="Wang Z.W."/>
            <person name="Zhao X."/>
            <person name="Zhong W.Y."/>
            <person name="Chen H."/>
            <person name="Yin W.L."/>
            <person name="Huang T."/>
            <person name="Niu S.C."/>
            <person name="Liu Z.J."/>
        </authorList>
    </citation>
    <scope>NUCLEOTIDE SEQUENCE [LARGE SCALE GENOMIC DNA]</scope>
    <source>
        <strain evidence="2">Lindl</strain>
    </source>
</reference>
<protein>
    <recommendedName>
        <fullName evidence="4">RNase H type-1 domain-containing protein</fullName>
    </recommendedName>
</protein>
<evidence type="ECO:0000313" key="3">
    <source>
        <dbReference type="Proteomes" id="UP000775213"/>
    </source>
</evidence>
<organism evidence="2 3">
    <name type="scientific">Dendrobium chrysotoxum</name>
    <name type="common">Orchid</name>
    <dbReference type="NCBI Taxonomy" id="161865"/>
    <lineage>
        <taxon>Eukaryota</taxon>
        <taxon>Viridiplantae</taxon>
        <taxon>Streptophyta</taxon>
        <taxon>Embryophyta</taxon>
        <taxon>Tracheophyta</taxon>
        <taxon>Spermatophyta</taxon>
        <taxon>Magnoliopsida</taxon>
        <taxon>Liliopsida</taxon>
        <taxon>Asparagales</taxon>
        <taxon>Orchidaceae</taxon>
        <taxon>Epidendroideae</taxon>
        <taxon>Malaxideae</taxon>
        <taxon>Dendrobiinae</taxon>
        <taxon>Dendrobium</taxon>
    </lineage>
</organism>
<gene>
    <name evidence="2" type="ORF">IEQ34_002603</name>
</gene>
<dbReference type="EMBL" id="JAGFBR010000004">
    <property type="protein sequence ID" value="KAH0467570.1"/>
    <property type="molecule type" value="Genomic_DNA"/>
</dbReference>
<keyword evidence="3" id="KW-1185">Reference proteome</keyword>
<accession>A0AAV7HJS5</accession>